<evidence type="ECO:0000256" key="2">
    <source>
        <dbReference type="ARBA" id="ARBA00022679"/>
    </source>
</evidence>
<feature type="compositionally biased region" description="Polar residues" evidence="8">
    <location>
        <begin position="58"/>
        <end position="76"/>
    </location>
</feature>
<keyword evidence="6" id="KW-0234">DNA repair</keyword>
<feature type="region of interest" description="Disordered" evidence="8">
    <location>
        <begin position="38"/>
        <end position="76"/>
    </location>
</feature>
<keyword evidence="7" id="KW-0539">Nucleus</keyword>
<accession>A0AAN6RE73</accession>
<dbReference type="Proteomes" id="UP001280581">
    <property type="component" value="Unassembled WGS sequence"/>
</dbReference>
<dbReference type="Pfam" id="PF18439">
    <property type="entry name" value="zf_UBZ"/>
    <property type="match status" value="1"/>
</dbReference>
<protein>
    <recommendedName>
        <fullName evidence="9">UBZ3-type domain-containing protein</fullName>
    </recommendedName>
</protein>
<proteinExistence type="predicted"/>
<evidence type="ECO:0000313" key="10">
    <source>
        <dbReference type="EMBL" id="KAK3202311.1"/>
    </source>
</evidence>
<gene>
    <name evidence="10" type="ORF">GRF29_161g788095</name>
</gene>
<keyword evidence="3" id="KW-0479">Metal-binding</keyword>
<evidence type="ECO:0000256" key="5">
    <source>
        <dbReference type="ARBA" id="ARBA00022801"/>
    </source>
</evidence>
<dbReference type="GO" id="GO:0016740">
    <property type="term" value="F:transferase activity"/>
    <property type="evidence" value="ECO:0007669"/>
    <property type="project" value="UniProtKB-KW"/>
</dbReference>
<keyword evidence="4" id="KW-0227">DNA damage</keyword>
<evidence type="ECO:0000259" key="9">
    <source>
        <dbReference type="PROSITE" id="PS51907"/>
    </source>
</evidence>
<evidence type="ECO:0000256" key="1">
    <source>
        <dbReference type="ARBA" id="ARBA00004123"/>
    </source>
</evidence>
<feature type="compositionally biased region" description="Basic residues" evidence="8">
    <location>
        <begin position="150"/>
        <end position="164"/>
    </location>
</feature>
<organism evidence="10 11">
    <name type="scientific">Pseudopithomyces chartarum</name>
    <dbReference type="NCBI Taxonomy" id="1892770"/>
    <lineage>
        <taxon>Eukaryota</taxon>
        <taxon>Fungi</taxon>
        <taxon>Dikarya</taxon>
        <taxon>Ascomycota</taxon>
        <taxon>Pezizomycotina</taxon>
        <taxon>Dothideomycetes</taxon>
        <taxon>Pleosporomycetidae</taxon>
        <taxon>Pleosporales</taxon>
        <taxon>Massarineae</taxon>
        <taxon>Didymosphaeriaceae</taxon>
        <taxon>Pseudopithomyces</taxon>
    </lineage>
</organism>
<feature type="region of interest" description="Disordered" evidence="8">
    <location>
        <begin position="807"/>
        <end position="826"/>
    </location>
</feature>
<dbReference type="GO" id="GO:0006281">
    <property type="term" value="P:DNA repair"/>
    <property type="evidence" value="ECO:0007669"/>
    <property type="project" value="UniProtKB-KW"/>
</dbReference>
<name>A0AAN6RE73_9PLEO</name>
<dbReference type="GO" id="GO:0005634">
    <property type="term" value="C:nucleus"/>
    <property type="evidence" value="ECO:0007669"/>
    <property type="project" value="UniProtKB-SubCell"/>
</dbReference>
<dbReference type="GO" id="GO:0016787">
    <property type="term" value="F:hydrolase activity"/>
    <property type="evidence" value="ECO:0007669"/>
    <property type="project" value="UniProtKB-KW"/>
</dbReference>
<dbReference type="PROSITE" id="PS51907">
    <property type="entry name" value="ZF_UBZ3"/>
    <property type="match status" value="1"/>
</dbReference>
<keyword evidence="2" id="KW-0808">Transferase</keyword>
<comment type="subcellular location">
    <subcellularLocation>
        <location evidence="1">Nucleus</location>
    </subcellularLocation>
</comment>
<keyword evidence="11" id="KW-1185">Reference proteome</keyword>
<sequence length="1032" mass="115733">MTGTTELLDCPMCDFAVLPTDEYFLQLHFEQIHTTDSPFRVIEEDPRPPSLPERPHSALSTSESQLTPSSNDNETTFECPECPEFISLPELNEHLDYHLAETLSFDETTGKYRSQNRAKMHGPKSYAHHAGQPSFHEQDYNTESPEALRRHGHHGRRTTKKVQRGRSDTTGSEKSTLSRSMQTFNPFAKADKKVKPPSGTCRLGRAELGPHAWEDRMPKWLHDQLDAGPKITVVNRIGRDGRLIKHEHVQNETPGIIPILAQLSALDRSVKEAYYCHPSTLHVGKTPKEGGFCGYRNIQMLVSYIQGARAQGYEEFPGRTPGILKLQDLIERAWDKGINTIGRQQTGGIRDTRKYIGTPEAQALFLSAQIDCGVQMFSDAPDGSIEAHDSLLATIEQYFAKAATSDGSNVYKTLLPPIYLQQPGHSITIVGFERRRDGSSNLMVFDPMYSTSPAMHKLIGRKDIKSHRPEVLHAYRRMAKQLKKHAAFEILMLTAHPPLFPAWDVLRQFPDLRYLYAFFRSRTLGFDVYPEDRFLRNFPWQQYGGLWIVDEARFARSDSINPFTAQALRRITGEGTSTSYSSPSQSDSLNTGWYDNYSHHLPSMPLDHRTGVTPKPQVSLMTYSDKRVIMGMEGMVFDRGGADIAPVLDMVGMHTAVRSLDRTSARPQQAKLSLLTDIGRQYPGYPNALSPTFDAKQLFPSPDSETGSGIMTPRAATPIFNPMEPTDPVSPMSIDNSTKLGQSYLDSPKSNAAVAKATDYEVLARVGVITEQDMWNNKYAAWKGWTKMKLVPEARIGGIYPFSAPPHTPPCSPATTTTTPIPPSPPYPMSPRSAMLRNMADKQAFQSLSHQPSTVPTSPPDFWYPSPPSEYLGSFSSPAIPIANGFEMSMTSPFDPTGTMLKYTSKRGVDSGLLALKPLSESQVAEYRFWRPCGRRSCAFGCGGESEGENRAARRLFRSAEEVRLEEEEICEESVVSEKINREGERERERKMEQESMQVRGEEEREAKMEEEMEGVRIVLNSDGEEVVEIRV</sequence>
<feature type="domain" description="UBZ3-type" evidence="9">
    <location>
        <begin position="72"/>
        <end position="106"/>
    </location>
</feature>
<feature type="region of interest" description="Disordered" evidence="8">
    <location>
        <begin position="113"/>
        <end position="181"/>
    </location>
</feature>
<dbReference type="InterPro" id="IPR012462">
    <property type="entry name" value="UFSP1/2_DUB_cat"/>
</dbReference>
<feature type="region of interest" description="Disordered" evidence="8">
    <location>
        <begin position="981"/>
        <end position="1012"/>
    </location>
</feature>
<evidence type="ECO:0000313" key="11">
    <source>
        <dbReference type="Proteomes" id="UP001280581"/>
    </source>
</evidence>
<dbReference type="EMBL" id="WVTA01000014">
    <property type="protein sequence ID" value="KAK3202311.1"/>
    <property type="molecule type" value="Genomic_DNA"/>
</dbReference>
<evidence type="ECO:0000256" key="6">
    <source>
        <dbReference type="ARBA" id="ARBA00023204"/>
    </source>
</evidence>
<dbReference type="GO" id="GO:0046872">
    <property type="term" value="F:metal ion binding"/>
    <property type="evidence" value="ECO:0007669"/>
    <property type="project" value="UniProtKB-KW"/>
</dbReference>
<dbReference type="Pfam" id="PF07910">
    <property type="entry name" value="Peptidase_C78"/>
    <property type="match status" value="1"/>
</dbReference>
<comment type="caution">
    <text evidence="10">The sequence shown here is derived from an EMBL/GenBank/DDBJ whole genome shotgun (WGS) entry which is preliminary data.</text>
</comment>
<dbReference type="Gene3D" id="3.90.70.130">
    <property type="match status" value="1"/>
</dbReference>
<dbReference type="AlphaFoldDB" id="A0AAN6RE73"/>
<dbReference type="InterPro" id="IPR041298">
    <property type="entry name" value="UBZ3"/>
</dbReference>
<feature type="compositionally biased region" description="Polar residues" evidence="8">
    <location>
        <begin position="168"/>
        <end position="181"/>
    </location>
</feature>
<feature type="compositionally biased region" description="Basic and acidic residues" evidence="8">
    <location>
        <begin position="981"/>
        <end position="1010"/>
    </location>
</feature>
<evidence type="ECO:0000256" key="4">
    <source>
        <dbReference type="ARBA" id="ARBA00022763"/>
    </source>
</evidence>
<evidence type="ECO:0000256" key="3">
    <source>
        <dbReference type="ARBA" id="ARBA00022723"/>
    </source>
</evidence>
<reference evidence="10 11" key="1">
    <citation type="submission" date="2021-02" db="EMBL/GenBank/DDBJ databases">
        <title>Genome assembly of Pseudopithomyces chartarum.</title>
        <authorList>
            <person name="Jauregui R."/>
            <person name="Singh J."/>
            <person name="Voisey C."/>
        </authorList>
    </citation>
    <scope>NUCLEOTIDE SEQUENCE [LARGE SCALE GENOMIC DNA]</scope>
    <source>
        <strain evidence="10 11">AGR01</strain>
    </source>
</reference>
<evidence type="ECO:0000256" key="8">
    <source>
        <dbReference type="SAM" id="MobiDB-lite"/>
    </source>
</evidence>
<keyword evidence="5" id="KW-0378">Hydrolase</keyword>
<evidence type="ECO:0000256" key="7">
    <source>
        <dbReference type="ARBA" id="ARBA00023242"/>
    </source>
</evidence>